<proteinExistence type="predicted"/>
<reference evidence="5 6" key="1">
    <citation type="submission" date="2019-01" db="EMBL/GenBank/DDBJ databases">
        <title>Sinorhodobacter populi sp. nov. isolated from the symptomatic bark tissue of Populus euramericana canker.</title>
        <authorList>
            <person name="Xu G."/>
        </authorList>
    </citation>
    <scope>NUCLEOTIDE SEQUENCE [LARGE SCALE GENOMIC DNA]</scope>
    <source>
        <strain evidence="5 6">SK2B-1</strain>
    </source>
</reference>
<organism evidence="5 6">
    <name type="scientific">Paenirhodobacter populi</name>
    <dbReference type="NCBI Taxonomy" id="2306993"/>
    <lineage>
        <taxon>Bacteria</taxon>
        <taxon>Pseudomonadati</taxon>
        <taxon>Pseudomonadota</taxon>
        <taxon>Alphaproteobacteria</taxon>
        <taxon>Rhodobacterales</taxon>
        <taxon>Rhodobacter group</taxon>
        <taxon>Paenirhodobacter</taxon>
    </lineage>
</organism>
<keyword evidence="5" id="KW-0813">Transport</keyword>
<evidence type="ECO:0000256" key="2">
    <source>
        <dbReference type="SAM" id="Coils"/>
    </source>
</evidence>
<evidence type="ECO:0000313" key="6">
    <source>
        <dbReference type="Proteomes" id="UP000284476"/>
    </source>
</evidence>
<dbReference type="EMBL" id="SAUZ01000006">
    <property type="protein sequence ID" value="RWR22147.1"/>
    <property type="molecule type" value="Genomic_DNA"/>
</dbReference>
<keyword evidence="2" id="KW-0175">Coiled coil</keyword>
<dbReference type="InterPro" id="IPR049712">
    <property type="entry name" value="Poly_export"/>
</dbReference>
<gene>
    <name evidence="5" type="ORF">D2T30_07320</name>
</gene>
<dbReference type="Gene3D" id="3.30.1950.10">
    <property type="entry name" value="wza like domain"/>
    <property type="match status" value="1"/>
</dbReference>
<feature type="coiled-coil region" evidence="2">
    <location>
        <begin position="295"/>
        <end position="336"/>
    </location>
</feature>
<evidence type="ECO:0000313" key="5">
    <source>
        <dbReference type="EMBL" id="RWR22147.1"/>
    </source>
</evidence>
<evidence type="ECO:0000256" key="1">
    <source>
        <dbReference type="ARBA" id="ARBA00022729"/>
    </source>
</evidence>
<dbReference type="PANTHER" id="PTHR33619:SF3">
    <property type="entry name" value="POLYSACCHARIDE EXPORT PROTEIN GFCE-RELATED"/>
    <property type="match status" value="1"/>
</dbReference>
<keyword evidence="5" id="KW-0762">Sugar transport</keyword>
<name>A0A443JNN5_9RHOB</name>
<dbReference type="AlphaFoldDB" id="A0A443JNN5"/>
<dbReference type="PANTHER" id="PTHR33619">
    <property type="entry name" value="POLYSACCHARIDE EXPORT PROTEIN GFCE-RELATED"/>
    <property type="match status" value="1"/>
</dbReference>
<dbReference type="GO" id="GO:0015159">
    <property type="term" value="F:polysaccharide transmembrane transporter activity"/>
    <property type="evidence" value="ECO:0007669"/>
    <property type="project" value="InterPro"/>
</dbReference>
<sequence>MTERNRLICPGGLPPVFRTKQRPPVTIICLTGCRHEFRICCRLSGARPPAPVERPAFLRNAVQRGGIPAMKSIGVILLSTSLALVAVPAWAEEASLSAPYLLGPQDKIMVRVHSLRRNTGEAYPWTPLNGEFSVGADGTVSMPILGRLTAAGGTTESLATDIGEALKETASLSETPSVAVEVLTYRPFFIMGAVQQPGKYEFEPGLTVLQAISIAQGFLRSADVAGIEREVISAQGQLRALGAEQIGLEAQLVRLGAEAEAAEELVFPADLTERSYDPRVVTAMREETQRFHANRDAVTTELTAIEDSKKLLEEELVSLDEKNKAMERQYELLSEQVRLSTELRDRGLTPATRQIDAENSRVSVQSIMLDVQLSKLRAQQSLSRASRDAVDVQARYRKTALDDLTETRALLEQNHEKTETARQLLQAASLRGQEALGVNPDLRPIFRLVRQTATGPKTSTVEETAALQPGDVLQVNFIEAPAQDTPPGQ</sequence>
<reference evidence="5 6" key="2">
    <citation type="submission" date="2019-01" db="EMBL/GenBank/DDBJ databases">
        <authorList>
            <person name="Li Y."/>
        </authorList>
    </citation>
    <scope>NUCLEOTIDE SEQUENCE [LARGE SCALE GENOMIC DNA]</scope>
    <source>
        <strain evidence="5 6">SK2B-1</strain>
    </source>
</reference>
<evidence type="ECO:0000259" key="3">
    <source>
        <dbReference type="Pfam" id="PF02563"/>
    </source>
</evidence>
<dbReference type="Proteomes" id="UP000284476">
    <property type="component" value="Unassembled WGS sequence"/>
</dbReference>
<accession>A0A443JNN5</accession>
<dbReference type="Pfam" id="PF02563">
    <property type="entry name" value="Poly_export"/>
    <property type="match status" value="1"/>
</dbReference>
<feature type="domain" description="Polysaccharide export protein N-terminal" evidence="3">
    <location>
        <begin position="97"/>
        <end position="182"/>
    </location>
</feature>
<feature type="coiled-coil region" evidence="2">
    <location>
        <begin position="401"/>
        <end position="428"/>
    </location>
</feature>
<dbReference type="InterPro" id="IPR003715">
    <property type="entry name" value="Poly_export_N"/>
</dbReference>
<protein>
    <submittedName>
        <fullName evidence="5">Sugar transporter</fullName>
    </submittedName>
</protein>
<evidence type="ECO:0000259" key="4">
    <source>
        <dbReference type="Pfam" id="PF25994"/>
    </source>
</evidence>
<comment type="caution">
    <text evidence="5">The sequence shown here is derived from an EMBL/GenBank/DDBJ whole genome shotgun (WGS) entry which is preliminary data.</text>
</comment>
<dbReference type="Pfam" id="PF25994">
    <property type="entry name" value="HH_AprE"/>
    <property type="match status" value="1"/>
</dbReference>
<keyword evidence="1" id="KW-0732">Signal</keyword>
<dbReference type="InterPro" id="IPR058781">
    <property type="entry name" value="HH_AprE-like"/>
</dbReference>
<feature type="domain" description="AprE-like long alpha-helical hairpin" evidence="4">
    <location>
        <begin position="234"/>
        <end position="423"/>
    </location>
</feature>